<dbReference type="EMBL" id="BMQD01000005">
    <property type="protein sequence ID" value="GGK59934.1"/>
    <property type="molecule type" value="Genomic_DNA"/>
</dbReference>
<protein>
    <recommendedName>
        <fullName evidence="2">HTH cro/C1-type domain-containing protein</fullName>
    </recommendedName>
</protein>
<dbReference type="InterPro" id="IPR010982">
    <property type="entry name" value="Lambda_DNA-bd_dom_sf"/>
</dbReference>
<dbReference type="RefSeq" id="WP_191894423.1">
    <property type="nucleotide sequence ID" value="NZ_BMQD01000005.1"/>
</dbReference>
<evidence type="ECO:0000313" key="4">
    <source>
        <dbReference type="Proteomes" id="UP000627984"/>
    </source>
</evidence>
<evidence type="ECO:0000256" key="1">
    <source>
        <dbReference type="SAM" id="MobiDB-lite"/>
    </source>
</evidence>
<dbReference type="SUPFAM" id="SSF47413">
    <property type="entry name" value="lambda repressor-like DNA-binding domains"/>
    <property type="match status" value="1"/>
</dbReference>
<dbReference type="Gene3D" id="1.10.260.40">
    <property type="entry name" value="lambda repressor-like DNA-binding domains"/>
    <property type="match status" value="1"/>
</dbReference>
<dbReference type="SMART" id="SM00530">
    <property type="entry name" value="HTH_XRE"/>
    <property type="match status" value="1"/>
</dbReference>
<dbReference type="Pfam" id="PF13560">
    <property type="entry name" value="HTH_31"/>
    <property type="match status" value="1"/>
</dbReference>
<gene>
    <name evidence="3" type="ORF">GCM10010126_19320</name>
</gene>
<evidence type="ECO:0000313" key="3">
    <source>
        <dbReference type="EMBL" id="GGK59934.1"/>
    </source>
</evidence>
<feature type="domain" description="HTH cro/C1-type" evidence="2">
    <location>
        <begin position="64"/>
        <end position="119"/>
    </location>
</feature>
<sequence length="244" mass="26958">MNDLLRQPTRSANTPSENDRSFSSRAIVRAGALDDHGSHACSFDRSKPDPIERDRLAATLGALLRSLRAERGLSTRALAARSTVARSTITRLEAGERRPRPAVLDALAFGLDHEHPGPLAELLRAAAGESLRPDTAAGLRRRARRRARAEREVRLLRAALSREMGRARIRARQLAFAVVNAMPVPPAGLLTAAQLDHLEAEAAKAEAMREEGLRLDRRADNLARSLSWPYHPLERSHLERHLEA</sequence>
<dbReference type="Proteomes" id="UP000627984">
    <property type="component" value="Unassembled WGS sequence"/>
</dbReference>
<accession>A0AA37BEP6</accession>
<reference evidence="3" key="1">
    <citation type="journal article" date="2014" name="Int. J. Syst. Evol. Microbiol.">
        <title>Complete genome sequence of Corynebacterium casei LMG S-19264T (=DSM 44701T), isolated from a smear-ripened cheese.</title>
        <authorList>
            <consortium name="US DOE Joint Genome Institute (JGI-PGF)"/>
            <person name="Walter F."/>
            <person name="Albersmeier A."/>
            <person name="Kalinowski J."/>
            <person name="Ruckert C."/>
        </authorList>
    </citation>
    <scope>NUCLEOTIDE SEQUENCE</scope>
    <source>
        <strain evidence="3">JCM 3093</strain>
    </source>
</reference>
<dbReference type="InterPro" id="IPR001387">
    <property type="entry name" value="Cro/C1-type_HTH"/>
</dbReference>
<dbReference type="CDD" id="cd00093">
    <property type="entry name" value="HTH_XRE"/>
    <property type="match status" value="1"/>
</dbReference>
<proteinExistence type="predicted"/>
<organism evidence="3 4">
    <name type="scientific">Planomonospora parontospora</name>
    <dbReference type="NCBI Taxonomy" id="58119"/>
    <lineage>
        <taxon>Bacteria</taxon>
        <taxon>Bacillati</taxon>
        <taxon>Actinomycetota</taxon>
        <taxon>Actinomycetes</taxon>
        <taxon>Streptosporangiales</taxon>
        <taxon>Streptosporangiaceae</taxon>
        <taxon>Planomonospora</taxon>
    </lineage>
</organism>
<dbReference type="GO" id="GO:0003677">
    <property type="term" value="F:DNA binding"/>
    <property type="evidence" value="ECO:0007669"/>
    <property type="project" value="InterPro"/>
</dbReference>
<dbReference type="AlphaFoldDB" id="A0AA37BEP6"/>
<evidence type="ECO:0000259" key="2">
    <source>
        <dbReference type="PROSITE" id="PS50943"/>
    </source>
</evidence>
<feature type="region of interest" description="Disordered" evidence="1">
    <location>
        <begin position="1"/>
        <end position="23"/>
    </location>
</feature>
<reference evidence="3" key="2">
    <citation type="submission" date="2022-09" db="EMBL/GenBank/DDBJ databases">
        <authorList>
            <person name="Sun Q."/>
            <person name="Ohkuma M."/>
        </authorList>
    </citation>
    <scope>NUCLEOTIDE SEQUENCE</scope>
    <source>
        <strain evidence="3">JCM 3093</strain>
    </source>
</reference>
<dbReference type="PROSITE" id="PS50943">
    <property type="entry name" value="HTH_CROC1"/>
    <property type="match status" value="1"/>
</dbReference>
<name>A0AA37BEP6_9ACTN</name>
<comment type="caution">
    <text evidence="3">The sequence shown here is derived from an EMBL/GenBank/DDBJ whole genome shotgun (WGS) entry which is preliminary data.</text>
</comment>